<name>A0A5Y2T003_SALET</name>
<evidence type="ECO:0000313" key="2">
    <source>
        <dbReference type="EMBL" id="HAB1973521.1"/>
    </source>
</evidence>
<dbReference type="EMBL" id="DAAFYA010000011">
    <property type="protein sequence ID" value="HAB1973521.1"/>
    <property type="molecule type" value="Genomic_DNA"/>
</dbReference>
<sequence length="322" mass="37433">MSDRKFVTEFALNSVVSKHLLLQQDSLDDIEGILKENNFNPHIYFICKRPRVTIKPNSLKITEDTIEIVFKQQIQDQYTEIPIRAKNHQLRTDYKLNTEYPYTEFEILEANGEVLLSGKSSILLQKILQGDKPQLTDLEVLYVGQSFGLNGSRDASDRLKSHSTLQNIYAEAINKSPDSEIWLIISSFENPFLLIHIDGRAKNCTSTLEDDDEHINEVISHKMNEQQKVNFTEAALIRYFQPRYNKIYKDTFPDPNHVTYSECYSIDLNTISVELQTEELSARLWSDNRPPSDLHFCMFPLHSRSEREYMFEFARLGEDPAK</sequence>
<gene>
    <name evidence="1" type="ORF">AH557_03680</name>
    <name evidence="3" type="ORF">G2978_21835</name>
    <name evidence="2" type="ORF">GB035_08460</name>
</gene>
<evidence type="ECO:0000313" key="3">
    <source>
        <dbReference type="EMBL" id="HAE1428024.1"/>
    </source>
</evidence>
<dbReference type="EMBL" id="AAIMFY010000001">
    <property type="protein sequence ID" value="ECF7650012.1"/>
    <property type="molecule type" value="Genomic_DNA"/>
</dbReference>
<protein>
    <submittedName>
        <fullName evidence="1">Uncharacterized protein</fullName>
    </submittedName>
</protein>
<comment type="caution">
    <text evidence="1">The sequence shown here is derived from an EMBL/GenBank/DDBJ whole genome shotgun (WGS) entry which is preliminary data.</text>
</comment>
<reference evidence="1" key="2">
    <citation type="submission" date="2018-07" db="EMBL/GenBank/DDBJ databases">
        <authorList>
            <consortium name="GenomeTrakr network: Whole genome sequencing for foodborne pathogen traceback"/>
        </authorList>
    </citation>
    <scope>NUCLEOTIDE SEQUENCE</scope>
    <source>
        <strain evidence="1">FDA00002273</strain>
    </source>
</reference>
<reference evidence="2" key="1">
    <citation type="journal article" date="2018" name="Genome Biol.">
        <title>SKESA: strategic k-mer extension for scrupulous assemblies.</title>
        <authorList>
            <person name="Souvorov A."/>
            <person name="Agarwala R."/>
            <person name="Lipman D.J."/>
        </authorList>
    </citation>
    <scope>NUCLEOTIDE SEQUENCE</scope>
    <source>
        <strain evidence="2">Salmonella enterica</strain>
    </source>
</reference>
<accession>A0A5Y2T003</accession>
<dbReference type="EMBL" id="DAAQYT010000051">
    <property type="protein sequence ID" value="HAE1428024.1"/>
    <property type="molecule type" value="Genomic_DNA"/>
</dbReference>
<proteinExistence type="predicted"/>
<organism evidence="1">
    <name type="scientific">Salmonella enterica I</name>
    <dbReference type="NCBI Taxonomy" id="59201"/>
    <lineage>
        <taxon>Bacteria</taxon>
        <taxon>Pseudomonadati</taxon>
        <taxon>Pseudomonadota</taxon>
        <taxon>Gammaproteobacteria</taxon>
        <taxon>Enterobacterales</taxon>
        <taxon>Enterobacteriaceae</taxon>
        <taxon>Salmonella</taxon>
    </lineage>
</organism>
<dbReference type="AlphaFoldDB" id="A0A5Y2T003"/>
<reference evidence="2" key="3">
    <citation type="submission" date="2019-10" db="EMBL/GenBank/DDBJ databases">
        <authorList>
            <consortium name="NCBI Pathogen Detection Project"/>
        </authorList>
    </citation>
    <scope>NUCLEOTIDE SEQUENCE</scope>
    <source>
        <strain evidence="2">Salmonella enterica</strain>
    </source>
</reference>
<evidence type="ECO:0000313" key="1">
    <source>
        <dbReference type="EMBL" id="ECF7650012.1"/>
    </source>
</evidence>